<sequence length="739" mass="83052">MPLTNHFTGSSLLEDEAVVLKDYVVGQRLGEGSYGSVYLATYIPSGVHFALKILQNDCFLGRESKIIQEATVMQSLEHPHVVKMYKFLQSTSSFYFVLELAEKGELFDLVISENYFLEVNARRYFQQLISAIDYCHGKGVAHGDLKAENLLLGENNKLLVCDFGFSSRPQLVGFNDDDTSDQSEILQPIGTLHYTSPEMALRQKTPASRDLFLQDLWSAGIILFFMLTGRLPFDGRDDEETLHLIQTGEFSFEEEEQKRLSESAKSILVRMLALEPTDRPTLQQIIEDEWFGENLDAALFPHRHSLKRSSVFLDFSTQHHVTPEEEAVLEAAFRKIDIDGYGRITRDEVRDMLTTLRGEKVGAEDVSELIQLFTGNADSAFITYKQFRDTWVKKDLAHRPFRRQNDFQLSKIIGTQMDMVEREVVRQLRLAFDSVDDHHTGAISMDQWKRLFKRCKIKVTEEEIRSLIRFFDERDPSSGNEITFDKFLMGVVKREMLVRHPMGPKLAAATNLAALLQSRKVSECVNHGFFVVGLQNAVVEKLKNCRERLMLMYNDDIASDTENVYSFRYLGSAALLVGTTMETAGPMLASSSGPPSATLGLCTSGDFALSSSLGRGFGQSTRSETLLNNNHGISRNNGTLKGNELLKHTMSSSTQAAVSQTHRALAFGGTGAVNQVNGVCDVDVILAPASLGYTLVRFRRIYGKTRDFHEAVAFISSLLEVERQQAMEDTLPRGESELL</sequence>
<dbReference type="Pfam" id="PF00069">
    <property type="entry name" value="Pkinase"/>
    <property type="match status" value="1"/>
</dbReference>
<feature type="domain" description="Protein kinase" evidence="7">
    <location>
        <begin position="23"/>
        <end position="291"/>
    </location>
</feature>
<dbReference type="PROSITE" id="PS00107">
    <property type="entry name" value="PROTEIN_KINASE_ATP"/>
    <property type="match status" value="1"/>
</dbReference>
<dbReference type="AlphaFoldDB" id="K2MAY5"/>
<dbReference type="InterPro" id="IPR011992">
    <property type="entry name" value="EF-hand-dom_pair"/>
</dbReference>
<dbReference type="SMART" id="SM00220">
    <property type="entry name" value="S_TKc"/>
    <property type="match status" value="1"/>
</dbReference>
<name>K2MAY5_TRYCR</name>
<dbReference type="PANTHER" id="PTHR43895:SF92">
    <property type="entry name" value="PROTEIN KINASE DOMAIN-CONTAINING PROTEIN"/>
    <property type="match status" value="1"/>
</dbReference>
<comment type="caution">
    <text evidence="9">The sequence shown here is derived from an EMBL/GenBank/DDBJ whole genome shotgun (WGS) entry which is preliminary data.</text>
</comment>
<dbReference type="InterPro" id="IPR017441">
    <property type="entry name" value="Protein_kinase_ATP_BS"/>
</dbReference>
<evidence type="ECO:0000256" key="6">
    <source>
        <dbReference type="PROSITE-ProRule" id="PRU10141"/>
    </source>
</evidence>
<dbReference type="OrthoDB" id="40902at2759"/>
<dbReference type="InterPro" id="IPR008271">
    <property type="entry name" value="Ser/Thr_kinase_AS"/>
</dbReference>
<dbReference type="EMBL" id="AHKC01009911">
    <property type="protein sequence ID" value="EKF32318.1"/>
    <property type="molecule type" value="Genomic_DNA"/>
</dbReference>
<evidence type="ECO:0000256" key="1">
    <source>
        <dbReference type="ARBA" id="ARBA00022527"/>
    </source>
</evidence>
<dbReference type="CDD" id="cd00051">
    <property type="entry name" value="EFh"/>
    <property type="match status" value="1"/>
</dbReference>
<evidence type="ECO:0000256" key="5">
    <source>
        <dbReference type="ARBA" id="ARBA00022840"/>
    </source>
</evidence>
<keyword evidence="4 9" id="KW-0418">Kinase</keyword>
<dbReference type="InterPro" id="IPR011009">
    <property type="entry name" value="Kinase-like_dom_sf"/>
</dbReference>
<accession>K2MAY5</accession>
<dbReference type="PANTHER" id="PTHR43895">
    <property type="entry name" value="CALCIUM/CALMODULIN-DEPENDENT PROTEIN KINASE KINASE-RELATED"/>
    <property type="match status" value="1"/>
</dbReference>
<dbReference type="Proteomes" id="UP000007350">
    <property type="component" value="Unassembled WGS sequence"/>
</dbReference>
<dbReference type="PROSITE" id="PS00108">
    <property type="entry name" value="PROTEIN_KINASE_ST"/>
    <property type="match status" value="1"/>
</dbReference>
<dbReference type="CDD" id="cd14003">
    <property type="entry name" value="STKc_AMPK-like"/>
    <property type="match status" value="1"/>
</dbReference>
<evidence type="ECO:0000259" key="7">
    <source>
        <dbReference type="PROSITE" id="PS50011"/>
    </source>
</evidence>
<gene>
    <name evidence="9" type="ORF">MOQ_003835</name>
</gene>
<keyword evidence="1" id="KW-0723">Serine/threonine-protein kinase</keyword>
<dbReference type="Gene3D" id="1.10.238.10">
    <property type="entry name" value="EF-hand"/>
    <property type="match status" value="2"/>
</dbReference>
<dbReference type="GO" id="GO:0005524">
    <property type="term" value="F:ATP binding"/>
    <property type="evidence" value="ECO:0007669"/>
    <property type="project" value="UniProtKB-UniRule"/>
</dbReference>
<dbReference type="FunFam" id="3.30.200.20:FF:000042">
    <property type="entry name" value="Aurora kinase A"/>
    <property type="match status" value="1"/>
</dbReference>
<feature type="domain" description="EF-hand" evidence="8">
    <location>
        <begin position="423"/>
        <end position="458"/>
    </location>
</feature>
<keyword evidence="5 6" id="KW-0067">ATP-binding</keyword>
<feature type="domain" description="EF-hand" evidence="8">
    <location>
        <begin position="324"/>
        <end position="359"/>
    </location>
</feature>
<dbReference type="GO" id="GO:0004674">
    <property type="term" value="F:protein serine/threonine kinase activity"/>
    <property type="evidence" value="ECO:0007669"/>
    <property type="project" value="UniProtKB-KW"/>
</dbReference>
<evidence type="ECO:0000256" key="3">
    <source>
        <dbReference type="ARBA" id="ARBA00022741"/>
    </source>
</evidence>
<reference evidence="9 10" key="1">
    <citation type="journal article" date="2012" name="BMC Genomics">
        <title>Comparative genomic analysis of human infective Trypanosoma cruzi lineages with the bat-restricted subspecies T. cruzi marinkellei.</title>
        <authorList>
            <person name="Franzen O."/>
            <person name="Talavera-Lopez C."/>
            <person name="Ochaya S."/>
            <person name="Butler C.E."/>
            <person name="Messenger L.A."/>
            <person name="Lewis M.D."/>
            <person name="Llewellyn M.S."/>
            <person name="Marinkelle C.J."/>
            <person name="Tyler K.M."/>
            <person name="Miles M.A."/>
            <person name="Andersson B."/>
        </authorList>
    </citation>
    <scope>NUCLEOTIDE SEQUENCE [LARGE SCALE GENOMIC DNA]</scope>
    <source>
        <strain evidence="9 10">B7</strain>
    </source>
</reference>
<dbReference type="GO" id="GO:0007165">
    <property type="term" value="P:signal transduction"/>
    <property type="evidence" value="ECO:0007669"/>
    <property type="project" value="TreeGrafter"/>
</dbReference>
<dbReference type="SUPFAM" id="SSF56112">
    <property type="entry name" value="Protein kinase-like (PK-like)"/>
    <property type="match status" value="1"/>
</dbReference>
<evidence type="ECO:0000313" key="9">
    <source>
        <dbReference type="EMBL" id="EKF32318.1"/>
    </source>
</evidence>
<dbReference type="PROSITE" id="PS50222">
    <property type="entry name" value="EF_HAND_2"/>
    <property type="match status" value="2"/>
</dbReference>
<evidence type="ECO:0000259" key="8">
    <source>
        <dbReference type="PROSITE" id="PS50222"/>
    </source>
</evidence>
<evidence type="ECO:0000256" key="2">
    <source>
        <dbReference type="ARBA" id="ARBA00022679"/>
    </source>
</evidence>
<protein>
    <submittedName>
        <fullName evidence="9">Protein kinase, putative</fullName>
    </submittedName>
</protein>
<evidence type="ECO:0000256" key="4">
    <source>
        <dbReference type="ARBA" id="ARBA00022777"/>
    </source>
</evidence>
<organism evidence="9 10">
    <name type="scientific">Trypanosoma cruzi marinkellei</name>
    <dbReference type="NCBI Taxonomy" id="85056"/>
    <lineage>
        <taxon>Eukaryota</taxon>
        <taxon>Discoba</taxon>
        <taxon>Euglenozoa</taxon>
        <taxon>Kinetoplastea</taxon>
        <taxon>Metakinetoplastina</taxon>
        <taxon>Trypanosomatida</taxon>
        <taxon>Trypanosomatidae</taxon>
        <taxon>Trypanosoma</taxon>
        <taxon>Schizotrypanum</taxon>
    </lineage>
</organism>
<keyword evidence="10" id="KW-1185">Reference proteome</keyword>
<dbReference type="GO" id="GO:0005509">
    <property type="term" value="F:calcium ion binding"/>
    <property type="evidence" value="ECO:0007669"/>
    <property type="project" value="InterPro"/>
</dbReference>
<dbReference type="SUPFAM" id="SSF47473">
    <property type="entry name" value="EF-hand"/>
    <property type="match status" value="1"/>
</dbReference>
<dbReference type="PROSITE" id="PS50011">
    <property type="entry name" value="PROTEIN_KINASE_DOM"/>
    <property type="match status" value="1"/>
</dbReference>
<dbReference type="InterPro" id="IPR002048">
    <property type="entry name" value="EF_hand_dom"/>
</dbReference>
<dbReference type="Pfam" id="PF13405">
    <property type="entry name" value="EF-hand_6"/>
    <property type="match status" value="1"/>
</dbReference>
<keyword evidence="3 6" id="KW-0547">Nucleotide-binding</keyword>
<dbReference type="SMART" id="SM00054">
    <property type="entry name" value="EFh"/>
    <property type="match status" value="2"/>
</dbReference>
<dbReference type="Gene3D" id="1.10.510.10">
    <property type="entry name" value="Transferase(Phosphotransferase) domain 1"/>
    <property type="match status" value="1"/>
</dbReference>
<dbReference type="FunFam" id="1.10.510.10:FF:000571">
    <property type="entry name" value="Maternal embryonic leucine zipper kinase"/>
    <property type="match status" value="1"/>
</dbReference>
<dbReference type="InterPro" id="IPR000719">
    <property type="entry name" value="Prot_kinase_dom"/>
</dbReference>
<evidence type="ECO:0000313" key="10">
    <source>
        <dbReference type="Proteomes" id="UP000007350"/>
    </source>
</evidence>
<proteinExistence type="predicted"/>
<keyword evidence="2" id="KW-0808">Transferase</keyword>
<feature type="binding site" evidence="6">
    <location>
        <position position="52"/>
    </location>
    <ligand>
        <name>ATP</name>
        <dbReference type="ChEBI" id="CHEBI:30616"/>
    </ligand>
</feature>